<comment type="caution">
    <text evidence="1">The sequence shown here is derived from an EMBL/GenBank/DDBJ whole genome shotgun (WGS) entry which is preliminary data.</text>
</comment>
<gene>
    <name evidence="1" type="ORF">Patl1_25932</name>
</gene>
<name>A0ACC1AZZ5_9ROSI</name>
<dbReference type="Proteomes" id="UP001164250">
    <property type="component" value="Chromosome 7"/>
</dbReference>
<proteinExistence type="predicted"/>
<accession>A0ACC1AZZ5</accession>
<protein>
    <submittedName>
        <fullName evidence="1">Uncharacterized protein</fullName>
    </submittedName>
</protein>
<dbReference type="EMBL" id="CM047903">
    <property type="protein sequence ID" value="KAJ0092276.1"/>
    <property type="molecule type" value="Genomic_DNA"/>
</dbReference>
<reference evidence="2" key="1">
    <citation type="journal article" date="2023" name="G3 (Bethesda)">
        <title>Genome assembly and association tests identify interacting loci associated with vigor, precocity, and sex in interspecific pistachio rootstocks.</title>
        <authorList>
            <person name="Palmer W."/>
            <person name="Jacygrad E."/>
            <person name="Sagayaradj S."/>
            <person name="Cavanaugh K."/>
            <person name="Han R."/>
            <person name="Bertier L."/>
            <person name="Beede B."/>
            <person name="Kafkas S."/>
            <person name="Golino D."/>
            <person name="Preece J."/>
            <person name="Michelmore R."/>
        </authorList>
    </citation>
    <scope>NUCLEOTIDE SEQUENCE [LARGE SCALE GENOMIC DNA]</scope>
</reference>
<sequence length="65" mass="7712">MVGRRRPKERQTGLVTRLQCNRSHNCKKMVKQMVASVGVKEQCDRVRCNRTIELVEMRLWSVIRL</sequence>
<evidence type="ECO:0000313" key="1">
    <source>
        <dbReference type="EMBL" id="KAJ0092276.1"/>
    </source>
</evidence>
<evidence type="ECO:0000313" key="2">
    <source>
        <dbReference type="Proteomes" id="UP001164250"/>
    </source>
</evidence>
<organism evidence="1 2">
    <name type="scientific">Pistacia atlantica</name>
    <dbReference type="NCBI Taxonomy" id="434234"/>
    <lineage>
        <taxon>Eukaryota</taxon>
        <taxon>Viridiplantae</taxon>
        <taxon>Streptophyta</taxon>
        <taxon>Embryophyta</taxon>
        <taxon>Tracheophyta</taxon>
        <taxon>Spermatophyta</taxon>
        <taxon>Magnoliopsida</taxon>
        <taxon>eudicotyledons</taxon>
        <taxon>Gunneridae</taxon>
        <taxon>Pentapetalae</taxon>
        <taxon>rosids</taxon>
        <taxon>malvids</taxon>
        <taxon>Sapindales</taxon>
        <taxon>Anacardiaceae</taxon>
        <taxon>Pistacia</taxon>
    </lineage>
</organism>
<keyword evidence="2" id="KW-1185">Reference proteome</keyword>